<feature type="region of interest" description="Disordered" evidence="6">
    <location>
        <begin position="1"/>
        <end position="26"/>
    </location>
</feature>
<reference evidence="8 9" key="1">
    <citation type="submission" date="2022-04" db="EMBL/GenBank/DDBJ databases">
        <title>Roseobacter sp. WL0113 is a bacterium isolated from neritic sediment.</title>
        <authorList>
            <person name="Wang L."/>
            <person name="He W."/>
            <person name="Zhang D.-F."/>
        </authorList>
    </citation>
    <scope>NUCLEOTIDE SEQUENCE [LARGE SCALE GENOMIC DNA]</scope>
    <source>
        <strain evidence="8 9">WL0113</strain>
    </source>
</reference>
<feature type="transmembrane region" description="Helical" evidence="7">
    <location>
        <begin position="464"/>
        <end position="483"/>
    </location>
</feature>
<dbReference type="Gene3D" id="3.40.50.1000">
    <property type="entry name" value="HAD superfamily/HAD-like"/>
    <property type="match status" value="1"/>
</dbReference>
<name>A0ABT3BJ86_9RHOB</name>
<evidence type="ECO:0000256" key="4">
    <source>
        <dbReference type="ARBA" id="ARBA00022989"/>
    </source>
</evidence>
<dbReference type="NCBIfam" id="NF006088">
    <property type="entry name" value="PRK08238.1"/>
    <property type="match status" value="1"/>
</dbReference>
<feature type="transmembrane region" description="Helical" evidence="7">
    <location>
        <begin position="308"/>
        <end position="327"/>
    </location>
</feature>
<dbReference type="PANTHER" id="PTHR11048">
    <property type="entry name" value="PRENYLTRANSFERASES"/>
    <property type="match status" value="1"/>
</dbReference>
<dbReference type="SUPFAM" id="SSF56784">
    <property type="entry name" value="HAD-like"/>
    <property type="match status" value="1"/>
</dbReference>
<dbReference type="InterPro" id="IPR044878">
    <property type="entry name" value="UbiA_sf"/>
</dbReference>
<evidence type="ECO:0000313" key="9">
    <source>
        <dbReference type="Proteomes" id="UP001208690"/>
    </source>
</evidence>
<feature type="transmembrane region" description="Helical" evidence="7">
    <location>
        <begin position="431"/>
        <end position="452"/>
    </location>
</feature>
<keyword evidence="4 7" id="KW-1133">Transmembrane helix</keyword>
<evidence type="ECO:0000256" key="7">
    <source>
        <dbReference type="SAM" id="Phobius"/>
    </source>
</evidence>
<dbReference type="CDD" id="cd13963">
    <property type="entry name" value="PT_UbiA_2"/>
    <property type="match status" value="1"/>
</dbReference>
<dbReference type="InterPro" id="IPR039653">
    <property type="entry name" value="Prenyltransferase"/>
</dbReference>
<evidence type="ECO:0000313" key="8">
    <source>
        <dbReference type="EMBL" id="MCV3273632.1"/>
    </source>
</evidence>
<dbReference type="RefSeq" id="WP_263845842.1">
    <property type="nucleotide sequence ID" value="NZ_JALIEB010000017.1"/>
</dbReference>
<dbReference type="Pfam" id="PF01040">
    <property type="entry name" value="UbiA"/>
    <property type="match status" value="1"/>
</dbReference>
<evidence type="ECO:0000256" key="3">
    <source>
        <dbReference type="ARBA" id="ARBA00022692"/>
    </source>
</evidence>
<dbReference type="EMBL" id="JALIEB010000017">
    <property type="protein sequence ID" value="MCV3273632.1"/>
    <property type="molecule type" value="Genomic_DNA"/>
</dbReference>
<feature type="transmembrane region" description="Helical" evidence="7">
    <location>
        <begin position="333"/>
        <end position="351"/>
    </location>
</feature>
<dbReference type="InterPro" id="IPR036412">
    <property type="entry name" value="HAD-like_sf"/>
</dbReference>
<evidence type="ECO:0000256" key="6">
    <source>
        <dbReference type="SAM" id="MobiDB-lite"/>
    </source>
</evidence>
<gene>
    <name evidence="8" type="ORF">MUB52_19540</name>
</gene>
<accession>A0ABT3BJ86</accession>
<dbReference type="InterPro" id="IPR000537">
    <property type="entry name" value="UbiA_prenyltransferase"/>
</dbReference>
<evidence type="ECO:0000256" key="1">
    <source>
        <dbReference type="ARBA" id="ARBA00004141"/>
    </source>
</evidence>
<comment type="subcellular location">
    <subcellularLocation>
        <location evidence="1">Membrane</location>
        <topology evidence="1">Multi-pass membrane protein</topology>
    </subcellularLocation>
</comment>
<organism evidence="8 9">
    <name type="scientific">Roseobacter sinensis</name>
    <dbReference type="NCBI Taxonomy" id="2931391"/>
    <lineage>
        <taxon>Bacteria</taxon>
        <taxon>Pseudomonadati</taxon>
        <taxon>Pseudomonadota</taxon>
        <taxon>Alphaproteobacteria</taxon>
        <taxon>Rhodobacterales</taxon>
        <taxon>Roseobacteraceae</taxon>
        <taxon>Roseobacter</taxon>
    </lineage>
</organism>
<evidence type="ECO:0000256" key="2">
    <source>
        <dbReference type="ARBA" id="ARBA00022475"/>
    </source>
</evidence>
<comment type="caution">
    <text evidence="8">The sequence shown here is derived from an EMBL/GenBank/DDBJ whole genome shotgun (WGS) entry which is preliminary data.</text>
</comment>
<feature type="transmembrane region" description="Helical" evidence="7">
    <location>
        <begin position="383"/>
        <end position="401"/>
    </location>
</feature>
<keyword evidence="3 7" id="KW-0812">Transmembrane</keyword>
<evidence type="ECO:0000256" key="5">
    <source>
        <dbReference type="ARBA" id="ARBA00023136"/>
    </source>
</evidence>
<dbReference type="Proteomes" id="UP001208690">
    <property type="component" value="Unassembled WGS sequence"/>
</dbReference>
<keyword evidence="9" id="KW-1185">Reference proteome</keyword>
<keyword evidence="5 7" id="KW-0472">Membrane</keyword>
<dbReference type="Gene3D" id="1.10.357.140">
    <property type="entry name" value="UbiA prenyltransferase"/>
    <property type="match status" value="1"/>
</dbReference>
<dbReference type="Pfam" id="PF12710">
    <property type="entry name" value="HAD"/>
    <property type="match status" value="1"/>
</dbReference>
<keyword evidence="2" id="KW-1003">Cell membrane</keyword>
<dbReference type="PANTHER" id="PTHR11048:SF5">
    <property type="entry name" value="DECAPRENYL-PHOSPHATE PHOSPHORIBOSYLTRANSFERASE"/>
    <property type="match status" value="1"/>
</dbReference>
<dbReference type="InterPro" id="IPR023214">
    <property type="entry name" value="HAD_sf"/>
</dbReference>
<sequence>MSIKTHVESMSESEVPHLKDGPGDAVARERGAAVSRAELPALKQPRDIPLIVDLDGTLLRSDLLLETAFRRLGRDPGAIVGILRSLRRGKAALKQYLCAGTDCAPETLPYDASILSMIRLARLEGRPVYLASGSHEDMVKAVADHLGIFTGYFATTSSSSTNLSGVAKAERLVKEFGSKGFDYIGNGAADLPVWEQARQQIAVRTSRRVASKLRKIAPQAQFIDHDRASLRDWARQFRVHQYAKNALVFVPMIAAHAVTFENLFITMIAAAAFCLAASACYILNDLVDLQDDRAHRTKKERPLARGDIPLVHAMLAVPVLLTLAAVLSLSLSPVFAAVVASYFVISTAYSFSLKEILLVDVLTLAGLYTIRLIGGSVAVGVTLSTWLIVFALSIFVSLALMKRFVELTAYADADRAAPKNRDYEHIDRSMIAALSAAAGFNAVTVLALYVSGSSVTRLYSNPEFLLLACPVLTYWIGRALILAQRRQMQDDPVVFALKDPMSRLSGLAMLAVFVAAI</sequence>
<feature type="transmembrane region" description="Helical" evidence="7">
    <location>
        <begin position="264"/>
        <end position="287"/>
    </location>
</feature>
<feature type="transmembrane region" description="Helical" evidence="7">
    <location>
        <begin position="358"/>
        <end position="377"/>
    </location>
</feature>
<protein>
    <submittedName>
        <fullName evidence="8">UbiA family prenyltransferase</fullName>
    </submittedName>
</protein>
<proteinExistence type="predicted"/>